<accession>A0A9J5W553</accession>
<evidence type="ECO:0000313" key="2">
    <source>
        <dbReference type="Proteomes" id="UP000824120"/>
    </source>
</evidence>
<gene>
    <name evidence="1" type="ORF">H5410_060465</name>
</gene>
<sequence length="94" mass="10533">MSILGEQITSIHDNADKLLSRINSNTKGKDKVTNTSIQPPPEIGDFRLKDFSDLKSFLEKKFKGCSLKLLGVDNFSGGESNYKKDFSYEINEIS</sequence>
<dbReference type="OrthoDB" id="1735266at2759"/>
<dbReference type="AlphaFoldDB" id="A0A9J5W553"/>
<organism evidence="1 2">
    <name type="scientific">Solanum commersonii</name>
    <name type="common">Commerson's wild potato</name>
    <name type="synonym">Commerson's nightshade</name>
    <dbReference type="NCBI Taxonomy" id="4109"/>
    <lineage>
        <taxon>Eukaryota</taxon>
        <taxon>Viridiplantae</taxon>
        <taxon>Streptophyta</taxon>
        <taxon>Embryophyta</taxon>
        <taxon>Tracheophyta</taxon>
        <taxon>Spermatophyta</taxon>
        <taxon>Magnoliopsida</taxon>
        <taxon>eudicotyledons</taxon>
        <taxon>Gunneridae</taxon>
        <taxon>Pentapetalae</taxon>
        <taxon>asterids</taxon>
        <taxon>lamiids</taxon>
        <taxon>Solanales</taxon>
        <taxon>Solanaceae</taxon>
        <taxon>Solanoideae</taxon>
        <taxon>Solaneae</taxon>
        <taxon>Solanum</taxon>
    </lineage>
</organism>
<comment type="caution">
    <text evidence="1">The sequence shown here is derived from an EMBL/GenBank/DDBJ whole genome shotgun (WGS) entry which is preliminary data.</text>
</comment>
<keyword evidence="2" id="KW-1185">Reference proteome</keyword>
<dbReference type="Proteomes" id="UP000824120">
    <property type="component" value="Chromosome 12"/>
</dbReference>
<protein>
    <submittedName>
        <fullName evidence="1">Uncharacterized protein</fullName>
    </submittedName>
</protein>
<name>A0A9J5W553_SOLCO</name>
<reference evidence="1 2" key="1">
    <citation type="submission" date="2020-09" db="EMBL/GenBank/DDBJ databases">
        <title>De no assembly of potato wild relative species, Solanum commersonii.</title>
        <authorList>
            <person name="Cho K."/>
        </authorList>
    </citation>
    <scope>NUCLEOTIDE SEQUENCE [LARGE SCALE GENOMIC DNA]</scope>
    <source>
        <strain evidence="1">LZ3.2</strain>
        <tissue evidence="1">Leaf</tissue>
    </source>
</reference>
<proteinExistence type="predicted"/>
<evidence type="ECO:0000313" key="1">
    <source>
        <dbReference type="EMBL" id="KAG5570699.1"/>
    </source>
</evidence>
<dbReference type="EMBL" id="JACXVP010000012">
    <property type="protein sequence ID" value="KAG5570699.1"/>
    <property type="molecule type" value="Genomic_DNA"/>
</dbReference>